<dbReference type="Proteomes" id="UP000011086">
    <property type="component" value="Unassembled WGS sequence"/>
</dbReference>
<sequence length="266" mass="29296">MLSPRTKRQLRKQIFPPRPPTRTRSKNASVRRESIKNNNNNSDGNKTNNKPTQSKPQPDKTATEAVPAAPAGVDIDIRHIPHLISSAWADPDPTPFLSHFAPDLVYVDHGAQLRILSSGSPLRRHHRDRWGSKGSHRDDSDAAADDTSSGGGGSDSGYDGVLVACEVDPDHEVWWRDIDLEAGCGRCRYRTLNRGWRIGGEDEVEGGGGGGKQHQQQRRGDSWQFSGVVDLVIERGKIARFEEWRRLPVEDGAGGGLAPSEYKVLT</sequence>
<protein>
    <submittedName>
        <fullName evidence="2">Uncharacterized protein</fullName>
    </submittedName>
</protein>
<dbReference type="EMBL" id="JH793029">
    <property type="protein sequence ID" value="ELQ43020.1"/>
    <property type="molecule type" value="Genomic_DNA"/>
</dbReference>
<feature type="region of interest" description="Disordered" evidence="1">
    <location>
        <begin position="118"/>
        <end position="155"/>
    </location>
</feature>
<feature type="region of interest" description="Disordered" evidence="1">
    <location>
        <begin position="201"/>
        <end position="221"/>
    </location>
</feature>
<feature type="compositionally biased region" description="Basic and acidic residues" evidence="1">
    <location>
        <begin position="129"/>
        <end position="140"/>
    </location>
</feature>
<evidence type="ECO:0000313" key="2">
    <source>
        <dbReference type="EMBL" id="ELQ43020.1"/>
    </source>
</evidence>
<gene>
    <name evidence="2" type="ORF">OOU_Y34scaffold00177g32</name>
</gene>
<evidence type="ECO:0000256" key="1">
    <source>
        <dbReference type="SAM" id="MobiDB-lite"/>
    </source>
</evidence>
<dbReference type="AlphaFoldDB" id="A0AA97P6S8"/>
<feature type="region of interest" description="Disordered" evidence="1">
    <location>
        <begin position="1"/>
        <end position="66"/>
    </location>
</feature>
<organism evidence="2">
    <name type="scientific">Pyricularia oryzae (strain Y34)</name>
    <name type="common">Rice blast fungus</name>
    <name type="synonym">Magnaporthe oryzae</name>
    <dbReference type="NCBI Taxonomy" id="1143189"/>
    <lineage>
        <taxon>Eukaryota</taxon>
        <taxon>Fungi</taxon>
        <taxon>Dikarya</taxon>
        <taxon>Ascomycota</taxon>
        <taxon>Pezizomycotina</taxon>
        <taxon>Sordariomycetes</taxon>
        <taxon>Sordariomycetidae</taxon>
        <taxon>Magnaporthales</taxon>
        <taxon>Pyriculariaceae</taxon>
        <taxon>Pyricularia</taxon>
    </lineage>
</organism>
<name>A0AA97P6S8_PYRO3</name>
<reference evidence="2" key="1">
    <citation type="journal article" date="2012" name="PLoS Genet.">
        <title>Comparative analysis of the genomes of two field isolates of the rice blast fungus Magnaporthe oryzae.</title>
        <authorList>
            <person name="Xue M."/>
            <person name="Yang J."/>
            <person name="Li Z."/>
            <person name="Hu S."/>
            <person name="Yao N."/>
            <person name="Dean R.A."/>
            <person name="Zhao W."/>
            <person name="Shen M."/>
            <person name="Zhang H."/>
            <person name="Li C."/>
            <person name="Liu L."/>
            <person name="Cao L."/>
            <person name="Xu X."/>
            <person name="Xing Y."/>
            <person name="Hsiang T."/>
            <person name="Zhang Z."/>
            <person name="Xu J.R."/>
            <person name="Peng Y.L."/>
        </authorList>
    </citation>
    <scope>NUCLEOTIDE SEQUENCE</scope>
    <source>
        <strain evidence="2">Y34</strain>
    </source>
</reference>
<proteinExistence type="predicted"/>
<accession>A0AA97P6S8</accession>
<feature type="compositionally biased region" description="Low complexity" evidence="1">
    <location>
        <begin position="36"/>
        <end position="50"/>
    </location>
</feature>
<feature type="compositionally biased region" description="Basic residues" evidence="1">
    <location>
        <begin position="1"/>
        <end position="11"/>
    </location>
</feature>